<evidence type="ECO:0000313" key="2">
    <source>
        <dbReference type="EMBL" id="MFC0350461.1"/>
    </source>
</evidence>
<dbReference type="RefSeq" id="WP_390212783.1">
    <property type="nucleotide sequence ID" value="NZ_JBHLXJ010000013.1"/>
</dbReference>
<keyword evidence="1" id="KW-0472">Membrane</keyword>
<sequence length="103" mass="11599">MLLPQYFKPLTQWLKNKDQGQVFIYPSAGRRVLCMALYSLGLFVIIAISSSIMVSIDCLYSRKCSNLDRMLDTLLSGVWLVGSAFFAVKAWRGELSGCRKKAL</sequence>
<dbReference type="Proteomes" id="UP001589844">
    <property type="component" value="Unassembled WGS sequence"/>
</dbReference>
<keyword evidence="1" id="KW-1133">Transmembrane helix</keyword>
<dbReference type="EMBL" id="JBHLXJ010000013">
    <property type="protein sequence ID" value="MFC0350461.1"/>
    <property type="molecule type" value="Genomic_DNA"/>
</dbReference>
<organism evidence="2 3">
    <name type="scientific">Undibacterium danionis</name>
    <dbReference type="NCBI Taxonomy" id="1812100"/>
    <lineage>
        <taxon>Bacteria</taxon>
        <taxon>Pseudomonadati</taxon>
        <taxon>Pseudomonadota</taxon>
        <taxon>Betaproteobacteria</taxon>
        <taxon>Burkholderiales</taxon>
        <taxon>Oxalobacteraceae</taxon>
        <taxon>Undibacterium</taxon>
    </lineage>
</organism>
<keyword evidence="3" id="KW-1185">Reference proteome</keyword>
<keyword evidence="1" id="KW-0812">Transmembrane</keyword>
<evidence type="ECO:0000313" key="3">
    <source>
        <dbReference type="Proteomes" id="UP001589844"/>
    </source>
</evidence>
<feature type="transmembrane region" description="Helical" evidence="1">
    <location>
        <begin position="32"/>
        <end position="54"/>
    </location>
</feature>
<name>A0ABV6IF63_9BURK</name>
<comment type="caution">
    <text evidence="2">The sequence shown here is derived from an EMBL/GenBank/DDBJ whole genome shotgun (WGS) entry which is preliminary data.</text>
</comment>
<gene>
    <name evidence="2" type="ORF">ACFFJH_11630</name>
</gene>
<accession>A0ABV6IF63</accession>
<evidence type="ECO:0000256" key="1">
    <source>
        <dbReference type="SAM" id="Phobius"/>
    </source>
</evidence>
<proteinExistence type="predicted"/>
<protein>
    <submittedName>
        <fullName evidence="2">Uncharacterized protein</fullName>
    </submittedName>
</protein>
<feature type="transmembrane region" description="Helical" evidence="1">
    <location>
        <begin position="74"/>
        <end position="91"/>
    </location>
</feature>
<reference evidence="2 3" key="1">
    <citation type="submission" date="2024-09" db="EMBL/GenBank/DDBJ databases">
        <authorList>
            <person name="Sun Q."/>
            <person name="Mori K."/>
        </authorList>
    </citation>
    <scope>NUCLEOTIDE SEQUENCE [LARGE SCALE GENOMIC DNA]</scope>
    <source>
        <strain evidence="2 3">CCM 8677</strain>
    </source>
</reference>